<feature type="region of interest" description="Disordered" evidence="1">
    <location>
        <begin position="101"/>
        <end position="130"/>
    </location>
</feature>
<dbReference type="AlphaFoldDB" id="A0A8B6FYL0"/>
<feature type="domain" description="Nab N-terminal" evidence="2">
    <location>
        <begin position="6"/>
        <end position="80"/>
    </location>
</feature>
<feature type="non-terminal residue" evidence="3">
    <location>
        <position position="130"/>
    </location>
</feature>
<sequence>MATNQPQNLLEWQLHCVLKRSNLLQYYERFIKQGECDVIKLSKAEDGKFQDIMEKVGMAKKSFHVRLFKNTLLEWAKDPEKNKNVPSSIKKSDDSKISVASLPAKSSMVPQFQTSLLESKTTDKEERTRN</sequence>
<name>A0A8B6FYL0_MYTGA</name>
<dbReference type="PANTHER" id="PTHR12623:SF10">
    <property type="entry name" value="NGFI-A-BINDING PROTEIN HOMOLOG"/>
    <property type="match status" value="1"/>
</dbReference>
<evidence type="ECO:0000256" key="1">
    <source>
        <dbReference type="SAM" id="MobiDB-lite"/>
    </source>
</evidence>
<dbReference type="OrthoDB" id="10028556at2759"/>
<dbReference type="Pfam" id="PF04904">
    <property type="entry name" value="SAM_NCD1"/>
    <property type="match status" value="1"/>
</dbReference>
<evidence type="ECO:0000313" key="4">
    <source>
        <dbReference type="Proteomes" id="UP000596742"/>
    </source>
</evidence>
<dbReference type="InterPro" id="IPR039040">
    <property type="entry name" value="NAB_fam"/>
</dbReference>
<evidence type="ECO:0000259" key="2">
    <source>
        <dbReference type="Pfam" id="PF04904"/>
    </source>
</evidence>
<accession>A0A8B6FYL0</accession>
<dbReference type="InterPro" id="IPR006988">
    <property type="entry name" value="Nab_N"/>
</dbReference>
<gene>
    <name evidence="3" type="ORF">MGAL_10B093715</name>
</gene>
<organism evidence="3 4">
    <name type="scientific">Mytilus galloprovincialis</name>
    <name type="common">Mediterranean mussel</name>
    <dbReference type="NCBI Taxonomy" id="29158"/>
    <lineage>
        <taxon>Eukaryota</taxon>
        <taxon>Metazoa</taxon>
        <taxon>Spiralia</taxon>
        <taxon>Lophotrochozoa</taxon>
        <taxon>Mollusca</taxon>
        <taxon>Bivalvia</taxon>
        <taxon>Autobranchia</taxon>
        <taxon>Pteriomorphia</taxon>
        <taxon>Mytilida</taxon>
        <taxon>Mytiloidea</taxon>
        <taxon>Mytilidae</taxon>
        <taxon>Mytilinae</taxon>
        <taxon>Mytilus</taxon>
    </lineage>
</organism>
<proteinExistence type="predicted"/>
<dbReference type="GO" id="GO:0005634">
    <property type="term" value="C:nucleus"/>
    <property type="evidence" value="ECO:0007669"/>
    <property type="project" value="InterPro"/>
</dbReference>
<feature type="compositionally biased region" description="Basic and acidic residues" evidence="1">
    <location>
        <begin position="120"/>
        <end position="130"/>
    </location>
</feature>
<comment type="caution">
    <text evidence="3">The sequence shown here is derived from an EMBL/GenBank/DDBJ whole genome shotgun (WGS) entry which is preliminary data.</text>
</comment>
<evidence type="ECO:0000313" key="3">
    <source>
        <dbReference type="EMBL" id="VDI56502.1"/>
    </source>
</evidence>
<dbReference type="GO" id="GO:0006355">
    <property type="term" value="P:regulation of DNA-templated transcription"/>
    <property type="evidence" value="ECO:0007669"/>
    <property type="project" value="InterPro"/>
</dbReference>
<keyword evidence="4" id="KW-1185">Reference proteome</keyword>
<dbReference type="PANTHER" id="PTHR12623">
    <property type="entry name" value="NGFI-A BINDING PROTEIN"/>
    <property type="match status" value="1"/>
</dbReference>
<feature type="compositionally biased region" description="Polar residues" evidence="1">
    <location>
        <begin position="108"/>
        <end position="119"/>
    </location>
</feature>
<dbReference type="Proteomes" id="UP000596742">
    <property type="component" value="Unassembled WGS sequence"/>
</dbReference>
<dbReference type="EMBL" id="UYJE01007620">
    <property type="protein sequence ID" value="VDI56502.1"/>
    <property type="molecule type" value="Genomic_DNA"/>
</dbReference>
<protein>
    <recommendedName>
        <fullName evidence="2">Nab N-terminal domain-containing protein</fullName>
    </recommendedName>
</protein>
<reference evidence="3" key="1">
    <citation type="submission" date="2018-11" db="EMBL/GenBank/DDBJ databases">
        <authorList>
            <person name="Alioto T."/>
            <person name="Alioto T."/>
        </authorList>
    </citation>
    <scope>NUCLEOTIDE SEQUENCE</scope>
</reference>
<dbReference type="GO" id="GO:0003712">
    <property type="term" value="F:transcription coregulator activity"/>
    <property type="evidence" value="ECO:0007669"/>
    <property type="project" value="InterPro"/>
</dbReference>